<evidence type="ECO:0000259" key="5">
    <source>
        <dbReference type="PROSITE" id="PS52002"/>
    </source>
</evidence>
<evidence type="ECO:0000256" key="2">
    <source>
        <dbReference type="ARBA" id="ARBA00023242"/>
    </source>
</evidence>
<evidence type="ECO:0000256" key="4">
    <source>
        <dbReference type="SAM" id="MobiDB-lite"/>
    </source>
</evidence>
<dbReference type="STRING" id="1354746.A0A0B2UN52"/>
<dbReference type="GO" id="GO:0003723">
    <property type="term" value="F:RNA binding"/>
    <property type="evidence" value="ECO:0007669"/>
    <property type="project" value="InterPro"/>
</dbReference>
<feature type="region of interest" description="Disordered" evidence="4">
    <location>
        <begin position="82"/>
        <end position="101"/>
    </location>
</feature>
<dbReference type="InParanoid" id="A0A0B2UN52"/>
<dbReference type="AlphaFoldDB" id="A0A0B2UN52"/>
<dbReference type="PROSITE" id="PS52002">
    <property type="entry name" value="SM"/>
    <property type="match status" value="1"/>
</dbReference>
<name>A0A0B2UN52_9MICR</name>
<dbReference type="HOGENOM" id="CLU_123956_2_0_1"/>
<protein>
    <submittedName>
        <fullName evidence="6">Small nuclear ribonucleoprotein</fullName>
    </submittedName>
</protein>
<dbReference type="SMART" id="SM00651">
    <property type="entry name" value="Sm"/>
    <property type="match status" value="1"/>
</dbReference>
<dbReference type="GO" id="GO:0097525">
    <property type="term" value="C:spliceosomal snRNP complex"/>
    <property type="evidence" value="ECO:0007669"/>
    <property type="project" value="UniProtKB-ARBA"/>
</dbReference>
<dbReference type="VEuPathDB" id="MicrosporidiaDB:M896_010420"/>
<evidence type="ECO:0000313" key="7">
    <source>
        <dbReference type="Proteomes" id="UP000031056"/>
    </source>
</evidence>
<dbReference type="SUPFAM" id="SSF50182">
    <property type="entry name" value="Sm-like ribonucleoproteins"/>
    <property type="match status" value="1"/>
</dbReference>
<dbReference type="Gene3D" id="2.30.30.100">
    <property type="match status" value="1"/>
</dbReference>
<dbReference type="Pfam" id="PF01423">
    <property type="entry name" value="LSM"/>
    <property type="match status" value="1"/>
</dbReference>
<dbReference type="Proteomes" id="UP000031056">
    <property type="component" value="Unassembled WGS sequence"/>
</dbReference>
<sequence length="101" mass="11892">MKLIRLLRKCRNEGVEIETKDKRRIAGTVRYVDKQMNVELSDAIVEGKHIGSYNIRGSSIRYIIFRENIDFKQLLIDDRPRVKTASDEKSTEEPKRRKTQV</sequence>
<comment type="caution">
    <text evidence="6">The sequence shown here is derived from an EMBL/GenBank/DDBJ whole genome shotgun (WGS) entry which is preliminary data.</text>
</comment>
<dbReference type="InterPro" id="IPR047575">
    <property type="entry name" value="Sm"/>
</dbReference>
<organism evidence="6 7">
    <name type="scientific">Ordospora colligata OC4</name>
    <dbReference type="NCBI Taxonomy" id="1354746"/>
    <lineage>
        <taxon>Eukaryota</taxon>
        <taxon>Fungi</taxon>
        <taxon>Fungi incertae sedis</taxon>
        <taxon>Microsporidia</taxon>
        <taxon>Ordosporidae</taxon>
        <taxon>Ordospora</taxon>
    </lineage>
</organism>
<dbReference type="RefSeq" id="XP_014564432.1">
    <property type="nucleotide sequence ID" value="XM_014708946.1"/>
</dbReference>
<feature type="domain" description="Sm" evidence="5">
    <location>
        <begin position="2"/>
        <end position="69"/>
    </location>
</feature>
<dbReference type="GO" id="GO:0006396">
    <property type="term" value="P:RNA processing"/>
    <property type="evidence" value="ECO:0007669"/>
    <property type="project" value="InterPro"/>
</dbReference>
<evidence type="ECO:0000256" key="3">
    <source>
        <dbReference type="ARBA" id="ARBA00023274"/>
    </source>
</evidence>
<evidence type="ECO:0000256" key="1">
    <source>
        <dbReference type="ARBA" id="ARBA00004123"/>
    </source>
</evidence>
<keyword evidence="7" id="KW-1185">Reference proteome</keyword>
<proteinExistence type="predicted"/>
<dbReference type="InterPro" id="IPR027141">
    <property type="entry name" value="LSm4/Sm_D1/D3"/>
</dbReference>
<keyword evidence="2" id="KW-0539">Nucleus</keyword>
<dbReference type="FunCoup" id="A0A0B2UN52">
    <property type="interactions" value="263"/>
</dbReference>
<accession>A0A0B2UN52</accession>
<reference evidence="6 7" key="1">
    <citation type="journal article" date="2014" name="MBio">
        <title>The Ordospora colligata genome; evolution of extreme reduction in microsporidia and host-to-parasite horizontal gene transfer.</title>
        <authorList>
            <person name="Pombert J.-F."/>
            <person name="Haag K.L."/>
            <person name="Beidas S."/>
            <person name="Ebert D."/>
            <person name="Keeling P.J."/>
        </authorList>
    </citation>
    <scope>NUCLEOTIDE SEQUENCE [LARGE SCALE GENOMIC DNA]</scope>
    <source>
        <strain evidence="6 7">OC4</strain>
    </source>
</reference>
<comment type="subcellular location">
    <subcellularLocation>
        <location evidence="1">Nucleus</location>
    </subcellularLocation>
</comment>
<dbReference type="EMBL" id="JOKQ01000001">
    <property type="protein sequence ID" value="KHN70390.1"/>
    <property type="molecule type" value="Genomic_DNA"/>
</dbReference>
<feature type="compositionally biased region" description="Basic and acidic residues" evidence="4">
    <location>
        <begin position="82"/>
        <end position="95"/>
    </location>
</feature>
<evidence type="ECO:0000313" key="6">
    <source>
        <dbReference type="EMBL" id="KHN70390.1"/>
    </source>
</evidence>
<keyword evidence="3 6" id="KW-0687">Ribonucleoprotein</keyword>
<dbReference type="InterPro" id="IPR001163">
    <property type="entry name" value="Sm_dom_euk/arc"/>
</dbReference>
<dbReference type="OrthoDB" id="2190807at2759"/>
<gene>
    <name evidence="6" type="ORF">M896_010420</name>
</gene>
<dbReference type="PANTHER" id="PTHR23338">
    <property type="entry name" value="SMALL NUCLEAR RIBONUCLEOPROTEIN SM"/>
    <property type="match status" value="1"/>
</dbReference>
<dbReference type="InterPro" id="IPR010920">
    <property type="entry name" value="LSM_dom_sf"/>
</dbReference>
<dbReference type="GeneID" id="26260885"/>